<dbReference type="GO" id="GO:0005829">
    <property type="term" value="C:cytosol"/>
    <property type="evidence" value="ECO:0007669"/>
    <property type="project" value="TreeGrafter"/>
</dbReference>
<dbReference type="InterPro" id="IPR026074">
    <property type="entry name" value="MAP1"/>
</dbReference>
<dbReference type="GO" id="GO:0008017">
    <property type="term" value="F:microtubule binding"/>
    <property type="evidence" value="ECO:0007669"/>
    <property type="project" value="InterPro"/>
</dbReference>
<dbReference type="Pfam" id="PF23415">
    <property type="entry name" value="MAPB1_N"/>
    <property type="match status" value="1"/>
</dbReference>
<feature type="region of interest" description="Disordered" evidence="1">
    <location>
        <begin position="185"/>
        <end position="206"/>
    </location>
</feature>
<protein>
    <submittedName>
        <fullName evidence="3">Microtubule associated protein 1A</fullName>
    </submittedName>
</protein>
<feature type="region of interest" description="Disordered" evidence="1">
    <location>
        <begin position="359"/>
        <end position="681"/>
    </location>
</feature>
<reference evidence="3 4" key="1">
    <citation type="journal article" date="2020" name="Nature">
        <title>Six reference-quality genomes reveal evolution of bat adaptations.</title>
        <authorList>
            <person name="Jebb D."/>
            <person name="Huang Z."/>
            <person name="Pippel M."/>
            <person name="Hughes G.M."/>
            <person name="Lavrichenko K."/>
            <person name="Devanna P."/>
            <person name="Winkler S."/>
            <person name="Jermiin L.S."/>
            <person name="Skirmuntt E.C."/>
            <person name="Katzourakis A."/>
            <person name="Burkitt-Gray L."/>
            <person name="Ray D.A."/>
            <person name="Sullivan K.A.M."/>
            <person name="Roscito J.G."/>
            <person name="Kirilenko B.M."/>
            <person name="Davalos L.M."/>
            <person name="Corthals A.P."/>
            <person name="Power M.L."/>
            <person name="Jones G."/>
            <person name="Ransome R.D."/>
            <person name="Dechmann D.K.N."/>
            <person name="Locatelli A.G."/>
            <person name="Puechmaille S.J."/>
            <person name="Fedrigo O."/>
            <person name="Jarvis E.D."/>
            <person name="Hiller M."/>
            <person name="Vernes S.C."/>
            <person name="Myers E.W."/>
            <person name="Teeling E.C."/>
        </authorList>
    </citation>
    <scope>NUCLEOTIDE SEQUENCE [LARGE SCALE GENOMIC DNA]</scope>
    <source>
        <strain evidence="3">MMolMol1</strain>
        <tissue evidence="3">Muscle</tissue>
    </source>
</reference>
<dbReference type="InterPro" id="IPR056617">
    <property type="entry name" value="MAP1B/S_N"/>
</dbReference>
<dbReference type="GO" id="GO:0045202">
    <property type="term" value="C:synapse"/>
    <property type="evidence" value="ECO:0007669"/>
    <property type="project" value="TreeGrafter"/>
</dbReference>
<dbReference type="GO" id="GO:0043025">
    <property type="term" value="C:neuronal cell body"/>
    <property type="evidence" value="ECO:0007669"/>
    <property type="project" value="TreeGrafter"/>
</dbReference>
<dbReference type="GO" id="GO:0007409">
    <property type="term" value="P:axonogenesis"/>
    <property type="evidence" value="ECO:0007669"/>
    <property type="project" value="TreeGrafter"/>
</dbReference>
<evidence type="ECO:0000256" key="1">
    <source>
        <dbReference type="SAM" id="MobiDB-lite"/>
    </source>
</evidence>
<feature type="region of interest" description="Disordered" evidence="1">
    <location>
        <begin position="316"/>
        <end position="343"/>
    </location>
</feature>
<dbReference type="GO" id="GO:0016358">
    <property type="term" value="P:dendrite development"/>
    <property type="evidence" value="ECO:0007669"/>
    <property type="project" value="TreeGrafter"/>
</dbReference>
<dbReference type="AlphaFoldDB" id="A0A7J8JY19"/>
<feature type="compositionally biased region" description="Basic and acidic residues" evidence="1">
    <location>
        <begin position="598"/>
        <end position="610"/>
    </location>
</feature>
<evidence type="ECO:0000259" key="2">
    <source>
        <dbReference type="Pfam" id="PF23415"/>
    </source>
</evidence>
<organism evidence="3 4">
    <name type="scientific">Molossus molossus</name>
    <name type="common">Pallas' mastiff bat</name>
    <name type="synonym">Vespertilio molossus</name>
    <dbReference type="NCBI Taxonomy" id="27622"/>
    <lineage>
        <taxon>Eukaryota</taxon>
        <taxon>Metazoa</taxon>
        <taxon>Chordata</taxon>
        <taxon>Craniata</taxon>
        <taxon>Vertebrata</taxon>
        <taxon>Euteleostomi</taxon>
        <taxon>Mammalia</taxon>
        <taxon>Eutheria</taxon>
        <taxon>Laurasiatheria</taxon>
        <taxon>Chiroptera</taxon>
        <taxon>Yangochiroptera</taxon>
        <taxon>Molossidae</taxon>
        <taxon>Molossus</taxon>
    </lineage>
</organism>
<keyword evidence="4" id="KW-1185">Reference proteome</keyword>
<dbReference type="PANTHER" id="PTHR13843:SF6">
    <property type="entry name" value="MICROTUBULE-ASSOCIATED PROTEIN 1A"/>
    <property type="match status" value="1"/>
</dbReference>
<dbReference type="EMBL" id="JACASF010000001">
    <property type="protein sequence ID" value="KAF6501269.1"/>
    <property type="molecule type" value="Genomic_DNA"/>
</dbReference>
<dbReference type="Proteomes" id="UP000550707">
    <property type="component" value="Unassembled WGS sequence"/>
</dbReference>
<dbReference type="GO" id="GO:0003779">
    <property type="term" value="F:actin binding"/>
    <property type="evidence" value="ECO:0007669"/>
    <property type="project" value="TreeGrafter"/>
</dbReference>
<comment type="caution">
    <text evidence="3">The sequence shown here is derived from an EMBL/GenBank/DDBJ whole genome shotgun (WGS) entry which is preliminary data.</text>
</comment>
<evidence type="ECO:0000313" key="4">
    <source>
        <dbReference type="Proteomes" id="UP000550707"/>
    </source>
</evidence>
<feature type="region of interest" description="Disordered" evidence="1">
    <location>
        <begin position="240"/>
        <end position="280"/>
    </location>
</feature>
<feature type="compositionally biased region" description="Low complexity" evidence="1">
    <location>
        <begin position="240"/>
        <end position="270"/>
    </location>
</feature>
<dbReference type="GO" id="GO:0031114">
    <property type="term" value="P:regulation of microtubule depolymerization"/>
    <property type="evidence" value="ECO:0007669"/>
    <property type="project" value="TreeGrafter"/>
</dbReference>
<gene>
    <name evidence="3" type="ORF">HJG59_011857</name>
</gene>
<dbReference type="GO" id="GO:0000226">
    <property type="term" value="P:microtubule cytoskeleton organization"/>
    <property type="evidence" value="ECO:0007669"/>
    <property type="project" value="InterPro"/>
</dbReference>
<dbReference type="GO" id="GO:0030425">
    <property type="term" value="C:dendrite"/>
    <property type="evidence" value="ECO:0007669"/>
    <property type="project" value="TreeGrafter"/>
</dbReference>
<name>A0A7J8JY19_MOLMO</name>
<feature type="region of interest" description="Disordered" evidence="1">
    <location>
        <begin position="1"/>
        <end position="26"/>
    </location>
</feature>
<sequence>METETGPRRPRGVTMETSPGLRLPSPGSPLSCYPAEPLCEARATVAAAHWDLQKHSLLIVIGDIGTESQLRAVRAHLEQGILSWNIDLSSFDLNQQLRLFITRHLAHFSSEVKGQRTLCHQSEILETIILVNPSADSISSEVHHLLSSPSAHKLLILSGQSLEPGGDLILQSGTYSYQNFAQVLHNPEPAPPQLPSPAEPRSAPCGSLAFSGDRALALAPGPPSRARHDEYLEVTKAPSLDSSLPQLPSAHSSGAPLLSSLPRPASPALSEGSSSEATTPVVSSVAEYFPAGLEAAKLGSVDLAPGVKATAHGLWDPTPLSPAPPASLDLTPAPAPSLPGDILDDTMPCHLECSVAATKKPSSFQGPSGDYATNGPTETSPNPPGFSPAKAEKKEAAGCPAWERGAWPEGAERSSRPDTLLSPDQPLCTGGTAGSPSRSDSPEMEAGPQGCASEPRPHRGELSPSFLNPPLPQSTTDSDLSTEDAQLVGRGGRRRAGGPCPVADETPPTSVSDSGSSQSDSDVPPETEECPSITAEAALDSDEDGDFLPVDKAGGVSGTHHPRPGHDPPPIPQPDPRPSPPRPDVCMADPEGLSSESGRVERLREKEKAQGRVGRRAPGRAKPASPARRLDLRGKRSPTPGKGPADRASRVPPRPRSTPSQVTTAEEKDGHSPMSKGLVNGLKAGPMALGSKGSSGPPVYVDLAYIPNHCSGKTADLDFFRRVRASYYVVSGNDPANGEPSRAVLDALLEGKAQWGENLQVTLIPTHDTEVTREWYQQTHEQQQQLNVLVLASSSTVVMQDESFPACKIEF</sequence>
<proteinExistence type="predicted"/>
<feature type="compositionally biased region" description="Low complexity" evidence="1">
    <location>
        <begin position="510"/>
        <end position="522"/>
    </location>
</feature>
<dbReference type="GO" id="GO:0005875">
    <property type="term" value="C:microtubule associated complex"/>
    <property type="evidence" value="ECO:0007669"/>
    <property type="project" value="TreeGrafter"/>
</dbReference>
<feature type="domain" description="Microtubule-associated protein 1B/S N-terminal" evidence="2">
    <location>
        <begin position="57"/>
        <end position="188"/>
    </location>
</feature>
<accession>A0A7J8JY19</accession>
<dbReference type="GO" id="GO:0005874">
    <property type="term" value="C:microtubule"/>
    <property type="evidence" value="ECO:0007669"/>
    <property type="project" value="InterPro"/>
</dbReference>
<feature type="compositionally biased region" description="Pro residues" evidence="1">
    <location>
        <begin position="188"/>
        <end position="198"/>
    </location>
</feature>
<evidence type="ECO:0000313" key="3">
    <source>
        <dbReference type="EMBL" id="KAF6501269.1"/>
    </source>
</evidence>
<feature type="compositionally biased region" description="Pro residues" evidence="1">
    <location>
        <begin position="567"/>
        <end position="583"/>
    </location>
</feature>
<feature type="compositionally biased region" description="Polar residues" evidence="1">
    <location>
        <begin position="271"/>
        <end position="280"/>
    </location>
</feature>
<dbReference type="PANTHER" id="PTHR13843">
    <property type="entry name" value="MICROTUBULE-ASSOCIATED PROTEIN"/>
    <property type="match status" value="1"/>
</dbReference>